<accession>A0A395M1U7</accession>
<evidence type="ECO:0000313" key="2">
    <source>
        <dbReference type="Proteomes" id="UP000266389"/>
    </source>
</evidence>
<proteinExistence type="predicted"/>
<gene>
    <name evidence="1" type="ORF">D0433_04615</name>
</gene>
<organism evidence="1 2">
    <name type="scientific">Candidatus Thermochlorobacter aerophilus</name>
    <dbReference type="NCBI Taxonomy" id="1868324"/>
    <lineage>
        <taxon>Bacteria</taxon>
        <taxon>Pseudomonadati</taxon>
        <taxon>Chlorobiota</taxon>
        <taxon>Chlorobiia</taxon>
        <taxon>Chlorobiales</taxon>
        <taxon>Candidatus Thermochlorobacteriaceae</taxon>
        <taxon>Candidatus Thermochlorobacter</taxon>
    </lineage>
</organism>
<evidence type="ECO:0008006" key="3">
    <source>
        <dbReference type="Google" id="ProtNLM"/>
    </source>
</evidence>
<protein>
    <recommendedName>
        <fullName evidence="3">VWA domain-containing protein</fullName>
    </recommendedName>
</protein>
<reference evidence="1 2" key="1">
    <citation type="journal article" date="2011" name="ISME J.">
        <title>Community ecology of hot spring cyanobacterial mats: predominant populations and their functional potential.</title>
        <authorList>
            <person name="Klatt C.G."/>
            <person name="Wood J.M."/>
            <person name="Rusch D.B."/>
            <person name="Bateson M.M."/>
            <person name="Hamamura N."/>
            <person name="Heidelberg J.F."/>
            <person name="Grossman A.R."/>
            <person name="Bhaya D."/>
            <person name="Cohan F.M."/>
            <person name="Kuhl M."/>
            <person name="Bryant D.A."/>
            <person name="Ward D.M."/>
        </authorList>
    </citation>
    <scope>NUCLEOTIDE SEQUENCE [LARGE SCALE GENOMIC DNA]</scope>
    <source>
        <strain evidence="1">OS</strain>
    </source>
</reference>
<comment type="caution">
    <text evidence="1">The sequence shown here is derived from an EMBL/GenBank/DDBJ whole genome shotgun (WGS) entry which is preliminary data.</text>
</comment>
<dbReference type="EMBL" id="PHFL01000030">
    <property type="protein sequence ID" value="RFM24682.1"/>
    <property type="molecule type" value="Genomic_DNA"/>
</dbReference>
<name>A0A395M1U7_9BACT</name>
<dbReference type="Proteomes" id="UP000266389">
    <property type="component" value="Unassembled WGS sequence"/>
</dbReference>
<sequence length="483" mass="55107">MNILTLAGCKSETDNFNDKALAFAKDGKIDQEEFGQLISIVQKSSDRAFQQFKTDRNTVDSSKVLSYLLKDKRLNLAETDIWHLPASHKSETFKETFNINVFIENSGSMNGYVNDPSTQFKNSVYSLLTRLKLFVNQDSLNLFFINQEDQLMFANASNADLEKFKGFLNPAAFSKISQGKTAQTDINQLIKRCLQKVNDRNLSVFISDCIYSPGKSKTDATMFLGEQKQSIYLHFASELKAKNSNLAVLILQLKGGFKGTYYDHQNNKLKFDNPVERPFYMWFIGTPSQIKKLVASRLLEELDGGYQNKAIFMPPNQESVAYRILPKPLHGTFDRTNLPNNIIEKPEPSHNDRDKGLFAFTVAADFSNLIQDPSYYIDSSNYLLSNPKYTLNIEPITDKNDPLLAKYTHLLKLQTQEISNENLTINLIAKPPKWIYEYSSNDDSKILSDESEQRKTFGLKYMLEGVSDAFIQKLIQTQSHQLK</sequence>
<dbReference type="AlphaFoldDB" id="A0A395M1U7"/>
<evidence type="ECO:0000313" key="1">
    <source>
        <dbReference type="EMBL" id="RFM24682.1"/>
    </source>
</evidence>